<sequence>MGRRSSPFHVPFFEQRLRPDTEVTASSWSSAPLLLPSRNRSPASKVKIIFSNFLENNFFITFAYSNIQHVFCII</sequence>
<gene>
    <name evidence="1" type="ORF">BpHYR1_009836</name>
</gene>
<comment type="caution">
    <text evidence="1">The sequence shown here is derived from an EMBL/GenBank/DDBJ whole genome shotgun (WGS) entry which is preliminary data.</text>
</comment>
<dbReference type="EMBL" id="REGN01010587">
    <property type="protein sequence ID" value="RMZ98736.1"/>
    <property type="molecule type" value="Genomic_DNA"/>
</dbReference>
<dbReference type="AlphaFoldDB" id="A0A3M7PHZ2"/>
<name>A0A3M7PHZ2_BRAPC</name>
<protein>
    <submittedName>
        <fullName evidence="1">Uncharacterized protein</fullName>
    </submittedName>
</protein>
<keyword evidence="2" id="KW-1185">Reference proteome</keyword>
<reference evidence="1 2" key="1">
    <citation type="journal article" date="2018" name="Sci. Rep.">
        <title>Genomic signatures of local adaptation to the degree of environmental predictability in rotifers.</title>
        <authorList>
            <person name="Franch-Gras L."/>
            <person name="Hahn C."/>
            <person name="Garcia-Roger E.M."/>
            <person name="Carmona M.J."/>
            <person name="Serra M."/>
            <person name="Gomez A."/>
        </authorList>
    </citation>
    <scope>NUCLEOTIDE SEQUENCE [LARGE SCALE GENOMIC DNA]</scope>
    <source>
        <strain evidence="1">HYR1</strain>
    </source>
</reference>
<accession>A0A3M7PHZ2</accession>
<evidence type="ECO:0000313" key="2">
    <source>
        <dbReference type="Proteomes" id="UP000276133"/>
    </source>
</evidence>
<evidence type="ECO:0000313" key="1">
    <source>
        <dbReference type="EMBL" id="RMZ98736.1"/>
    </source>
</evidence>
<proteinExistence type="predicted"/>
<dbReference type="Proteomes" id="UP000276133">
    <property type="component" value="Unassembled WGS sequence"/>
</dbReference>
<organism evidence="1 2">
    <name type="scientific">Brachionus plicatilis</name>
    <name type="common">Marine rotifer</name>
    <name type="synonym">Brachionus muelleri</name>
    <dbReference type="NCBI Taxonomy" id="10195"/>
    <lineage>
        <taxon>Eukaryota</taxon>
        <taxon>Metazoa</taxon>
        <taxon>Spiralia</taxon>
        <taxon>Gnathifera</taxon>
        <taxon>Rotifera</taxon>
        <taxon>Eurotatoria</taxon>
        <taxon>Monogononta</taxon>
        <taxon>Pseudotrocha</taxon>
        <taxon>Ploima</taxon>
        <taxon>Brachionidae</taxon>
        <taxon>Brachionus</taxon>
    </lineage>
</organism>